<dbReference type="OrthoDB" id="9765151at2"/>
<dbReference type="PIRSF" id="PIRSF012535">
    <property type="entry name" value="UCP012535"/>
    <property type="match status" value="1"/>
</dbReference>
<dbReference type="AlphaFoldDB" id="A0A2U3AQK1"/>
<comment type="caution">
    <text evidence="5">The sequence shown here is derived from an EMBL/GenBank/DDBJ whole genome shotgun (WGS) entry which is preliminary data.</text>
</comment>
<accession>A0A2U3AQK1</accession>
<evidence type="ECO:0000313" key="5">
    <source>
        <dbReference type="EMBL" id="PWI26811.1"/>
    </source>
</evidence>
<dbReference type="Pfam" id="PF10079">
    <property type="entry name" value="Rossmann-like_BshC"/>
    <property type="match status" value="1"/>
</dbReference>
<dbReference type="InterPro" id="IPR055398">
    <property type="entry name" value="Rossmann-like_BshC"/>
</dbReference>
<evidence type="ECO:0000256" key="2">
    <source>
        <dbReference type="HAMAP-Rule" id="MF_01867"/>
    </source>
</evidence>
<dbReference type="Proteomes" id="UP000245938">
    <property type="component" value="Unassembled WGS sequence"/>
</dbReference>
<dbReference type="HAMAP" id="MF_01867">
    <property type="entry name" value="BshC"/>
    <property type="match status" value="1"/>
</dbReference>
<proteinExistence type="inferred from homology"/>
<comment type="similarity">
    <text evidence="2">Belongs to the BshC family.</text>
</comment>
<dbReference type="InterPro" id="IPR011199">
    <property type="entry name" value="Bacillithiol_biosynth_BshC"/>
</dbReference>
<organism evidence="5 6">
    <name type="scientific">Kurthia sibirica</name>
    <dbReference type="NCBI Taxonomy" id="202750"/>
    <lineage>
        <taxon>Bacteria</taxon>
        <taxon>Bacillati</taxon>
        <taxon>Bacillota</taxon>
        <taxon>Bacilli</taxon>
        <taxon>Bacillales</taxon>
        <taxon>Caryophanaceae</taxon>
        <taxon>Kurthia</taxon>
    </lineage>
</organism>
<dbReference type="Pfam" id="PF24850">
    <property type="entry name" value="CC_BshC"/>
    <property type="match status" value="1"/>
</dbReference>
<dbReference type="NCBIfam" id="TIGR03998">
    <property type="entry name" value="thiol_BshC"/>
    <property type="match status" value="1"/>
</dbReference>
<sequence>MKLEQVHVENSNKLLQDYRDQQATLSSFFHYKNDQTSFEQRLKDLAGHPIRRKELTAIIRHFMSDLASSNKIEQHLNELEQDAVVVVGGQQAGLLTGPLYSVNKAISVLLVAQQQREKLGVPIVPVFWVAGEDHDIDEINHTFSTINGRLVKHVLTDSSKVKKMASATLLNHQKLAEWIEHIFSQFGETAYTKKLVEETLEVANNSVSYTDFFVKLMNDLFKEYGLLYIDAADPALRQYEAPYFERLIEHSEEIAALVTARETKLDELGYGAPIGATEDAANLFYVKEGERFLLSRVNGSFVNNAANLHFTKEEMKKLAHEEACFSNNVVTRPMMQDMVFPVLAFIGGPGELAYWSTLKDGFELLDMQVPVFVPRMNISYVTRETEHNLQAMGITAAQAISGEVAKKKAAYDKKIYDDEAKQAIERAKQLVTTQYKEIQEHLAAKEIHLERIVDKNLDFHQQQFDFLMKQIEKDIRLKHDVAFKQFMQVESELLPAGGFQERVYSPYPYLNQYGQHFIENIMALSFEVSDKHSIVYL</sequence>
<dbReference type="EC" id="6.-.-.-" evidence="2"/>
<evidence type="ECO:0000256" key="1">
    <source>
        <dbReference type="ARBA" id="ARBA00022598"/>
    </source>
</evidence>
<evidence type="ECO:0000259" key="3">
    <source>
        <dbReference type="Pfam" id="PF10079"/>
    </source>
</evidence>
<gene>
    <name evidence="2 5" type="primary">bshC</name>
    <name evidence="5" type="ORF">DEX24_00500</name>
</gene>
<dbReference type="InterPro" id="IPR055399">
    <property type="entry name" value="CC_BshC"/>
</dbReference>
<keyword evidence="6" id="KW-1185">Reference proteome</keyword>
<dbReference type="EMBL" id="QFVR01000001">
    <property type="protein sequence ID" value="PWI26811.1"/>
    <property type="molecule type" value="Genomic_DNA"/>
</dbReference>
<evidence type="ECO:0000259" key="4">
    <source>
        <dbReference type="Pfam" id="PF24850"/>
    </source>
</evidence>
<keyword evidence="1 2" id="KW-0436">Ligase</keyword>
<name>A0A2U3AQK1_9BACL</name>
<dbReference type="GO" id="GO:0016874">
    <property type="term" value="F:ligase activity"/>
    <property type="evidence" value="ECO:0007669"/>
    <property type="project" value="UniProtKB-UniRule"/>
</dbReference>
<feature type="domain" description="Bacillithiol biosynthesis BshC N-terminal Rossmann-like" evidence="3">
    <location>
        <begin position="1"/>
        <end position="376"/>
    </location>
</feature>
<comment type="function">
    <text evidence="2">Involved in bacillithiol (BSH) biosynthesis. May catalyze the last step of the pathway, the addition of cysteine to glucosamine malate (GlcN-Mal) to generate BSH.</text>
</comment>
<evidence type="ECO:0000313" key="6">
    <source>
        <dbReference type="Proteomes" id="UP000245938"/>
    </source>
</evidence>
<reference evidence="5 6" key="1">
    <citation type="submission" date="2018-05" db="EMBL/GenBank/DDBJ databases">
        <title>Kurthia sibirica genome sequence.</title>
        <authorList>
            <person name="Maclea K.S."/>
            <person name="Goen A.E."/>
        </authorList>
    </citation>
    <scope>NUCLEOTIDE SEQUENCE [LARGE SCALE GENOMIC DNA]</scope>
    <source>
        <strain evidence="5 6">ATCC 49154</strain>
    </source>
</reference>
<feature type="domain" description="Bacillithiol biosynthesis BshC C-terminal coiled-coil" evidence="4">
    <location>
        <begin position="379"/>
        <end position="537"/>
    </location>
</feature>
<protein>
    <recommendedName>
        <fullName evidence="2">Putative cysteine ligase BshC</fullName>
        <ecNumber evidence="2">6.-.-.-</ecNumber>
    </recommendedName>
</protein>
<dbReference type="RefSeq" id="WP_109304434.1">
    <property type="nucleotide sequence ID" value="NZ_BJUF01000001.1"/>
</dbReference>